<evidence type="ECO:0000313" key="2">
    <source>
        <dbReference type="EMBL" id="AZE50429.1"/>
    </source>
</evidence>
<evidence type="ECO:0000256" key="1">
    <source>
        <dbReference type="SAM" id="Coils"/>
    </source>
</evidence>
<dbReference type="RefSeq" id="WP_124321837.1">
    <property type="nucleotide sequence ID" value="NZ_CP027753.1"/>
</dbReference>
<sequence length="168" mass="19155">MTSKYKIAALARGETRTIEIERKVLAAMDIIMAEIRANDGIYPQNGGAISKNEVARRAGIGKTTFFTPKQQELNARVDVWLETLKMQETVGRTRVRRTYAERVETWKDKYQALENSHRKTELDLQVAEAEREEALSLIIELQAKNTALLEQLQMASTSKITSFPKKKK</sequence>
<protein>
    <submittedName>
        <fullName evidence="2">Uncharacterized protein</fullName>
    </submittedName>
</protein>
<gene>
    <name evidence="2" type="ORF">C4K04_4774</name>
</gene>
<keyword evidence="1" id="KW-0175">Coiled coil</keyword>
<accession>A0A3G7TVS7</accession>
<dbReference type="EMBL" id="CP027753">
    <property type="protein sequence ID" value="AZE50429.1"/>
    <property type="molecule type" value="Genomic_DNA"/>
</dbReference>
<feature type="coiled-coil region" evidence="1">
    <location>
        <begin position="96"/>
        <end position="144"/>
    </location>
</feature>
<dbReference type="AlphaFoldDB" id="A0A3G7TVS7"/>
<name>A0A3G7TVS7_9PSED</name>
<organism evidence="2 3">
    <name type="scientific">Pseudomonas chlororaphis</name>
    <dbReference type="NCBI Taxonomy" id="587753"/>
    <lineage>
        <taxon>Bacteria</taxon>
        <taxon>Pseudomonadati</taxon>
        <taxon>Pseudomonadota</taxon>
        <taxon>Gammaproteobacteria</taxon>
        <taxon>Pseudomonadales</taxon>
        <taxon>Pseudomonadaceae</taxon>
        <taxon>Pseudomonas</taxon>
    </lineage>
</organism>
<proteinExistence type="predicted"/>
<evidence type="ECO:0000313" key="3">
    <source>
        <dbReference type="Proteomes" id="UP000268048"/>
    </source>
</evidence>
<dbReference type="Proteomes" id="UP000268048">
    <property type="component" value="Chromosome"/>
</dbReference>
<reference evidence="2 3" key="1">
    <citation type="submission" date="2018-03" db="EMBL/GenBank/DDBJ databases">
        <title>Diversity of phytobeneficial traits revealed by whole-genome analysis of worldwide-isolated phenazine-producing Pseudomonas spp.</title>
        <authorList>
            <person name="Biessy A."/>
            <person name="Novinscak A."/>
            <person name="Blom J."/>
            <person name="Leger G."/>
            <person name="Thomashow L.S."/>
            <person name="Cazorla F.M."/>
            <person name="Josic D."/>
            <person name="Filion M."/>
        </authorList>
    </citation>
    <scope>NUCLEOTIDE SEQUENCE [LARGE SCALE GENOMIC DNA]</scope>
    <source>
        <strain evidence="2 3">B25</strain>
    </source>
</reference>